<evidence type="ECO:0000313" key="9">
    <source>
        <dbReference type="EMBL" id="MDQ0469297.1"/>
    </source>
</evidence>
<reference evidence="9 10" key="1">
    <citation type="submission" date="2023-07" db="EMBL/GenBank/DDBJ databases">
        <title>Genomic Encyclopedia of Type Strains, Phase IV (KMG-IV): sequencing the most valuable type-strain genomes for metagenomic binning, comparative biology and taxonomic classification.</title>
        <authorList>
            <person name="Goeker M."/>
        </authorList>
    </citation>
    <scope>NUCLEOTIDE SEQUENCE [LARGE SCALE GENOMIC DNA]</scope>
    <source>
        <strain evidence="9 10">DSM 19619</strain>
    </source>
</reference>
<dbReference type="Pfam" id="PF00994">
    <property type="entry name" value="MoCF_biosynth"/>
    <property type="match status" value="1"/>
</dbReference>
<evidence type="ECO:0000259" key="8">
    <source>
        <dbReference type="SMART" id="SM00852"/>
    </source>
</evidence>
<keyword evidence="6 9" id="KW-0808">Transferase</keyword>
<comment type="cofactor">
    <cofactor evidence="6">
        <name>Mg(2+)</name>
        <dbReference type="ChEBI" id="CHEBI:18420"/>
    </cofactor>
</comment>
<evidence type="ECO:0000256" key="5">
    <source>
        <dbReference type="ARBA" id="ARBA00047317"/>
    </source>
</evidence>
<keyword evidence="10" id="KW-1185">Reference proteome</keyword>
<comment type="similarity">
    <text evidence="3 6">Belongs to the MoeA family.</text>
</comment>
<organism evidence="9 10">
    <name type="scientific">Labrys wisconsinensis</name>
    <dbReference type="NCBI Taxonomy" id="425677"/>
    <lineage>
        <taxon>Bacteria</taxon>
        <taxon>Pseudomonadati</taxon>
        <taxon>Pseudomonadota</taxon>
        <taxon>Alphaproteobacteria</taxon>
        <taxon>Hyphomicrobiales</taxon>
        <taxon>Xanthobacteraceae</taxon>
        <taxon>Labrys</taxon>
    </lineage>
</organism>
<gene>
    <name evidence="9" type="ORF">QO011_002308</name>
</gene>
<dbReference type="Gene3D" id="3.40.980.10">
    <property type="entry name" value="MoaB/Mog-like domain"/>
    <property type="match status" value="1"/>
</dbReference>
<keyword evidence="7" id="KW-0812">Transmembrane</keyword>
<dbReference type="Gene3D" id="2.40.340.10">
    <property type="entry name" value="MoeA, C-terminal, domain IV"/>
    <property type="match status" value="1"/>
</dbReference>
<evidence type="ECO:0000256" key="7">
    <source>
        <dbReference type="SAM" id="Phobius"/>
    </source>
</evidence>
<accession>A0ABU0J4V1</accession>
<dbReference type="InterPro" id="IPR036688">
    <property type="entry name" value="MoeA_C_domain_IV_sf"/>
</dbReference>
<comment type="catalytic activity">
    <reaction evidence="5">
        <text>adenylyl-molybdopterin + molybdate = Mo-molybdopterin + AMP + H(+)</text>
        <dbReference type="Rhea" id="RHEA:35047"/>
        <dbReference type="ChEBI" id="CHEBI:15378"/>
        <dbReference type="ChEBI" id="CHEBI:36264"/>
        <dbReference type="ChEBI" id="CHEBI:62727"/>
        <dbReference type="ChEBI" id="CHEBI:71302"/>
        <dbReference type="ChEBI" id="CHEBI:456215"/>
        <dbReference type="EC" id="2.10.1.1"/>
    </reaction>
</comment>
<dbReference type="CDD" id="cd00887">
    <property type="entry name" value="MoeA"/>
    <property type="match status" value="1"/>
</dbReference>
<dbReference type="Gene3D" id="2.170.190.11">
    <property type="entry name" value="Molybdopterin biosynthesis moea protein, domain 3"/>
    <property type="match status" value="1"/>
</dbReference>
<evidence type="ECO:0000313" key="10">
    <source>
        <dbReference type="Proteomes" id="UP001242480"/>
    </source>
</evidence>
<dbReference type="Pfam" id="PF03454">
    <property type="entry name" value="MoeA_C"/>
    <property type="match status" value="1"/>
</dbReference>
<dbReference type="InterPro" id="IPR005111">
    <property type="entry name" value="MoeA_C_domain_IV"/>
</dbReference>
<dbReference type="Pfam" id="PF03453">
    <property type="entry name" value="MoeA_N"/>
    <property type="match status" value="1"/>
</dbReference>
<dbReference type="InterPro" id="IPR036135">
    <property type="entry name" value="MoeA_linker/N_sf"/>
</dbReference>
<dbReference type="InterPro" id="IPR038987">
    <property type="entry name" value="MoeA-like"/>
</dbReference>
<proteinExistence type="inferred from homology"/>
<protein>
    <recommendedName>
        <fullName evidence="6">Molybdopterin molybdenumtransferase</fullName>
        <ecNumber evidence="6">2.10.1.1</ecNumber>
    </recommendedName>
</protein>
<evidence type="ECO:0000256" key="3">
    <source>
        <dbReference type="ARBA" id="ARBA00010763"/>
    </source>
</evidence>
<evidence type="ECO:0000256" key="2">
    <source>
        <dbReference type="ARBA" id="ARBA00005046"/>
    </source>
</evidence>
<dbReference type="InterPro" id="IPR005110">
    <property type="entry name" value="MoeA_linker/N"/>
</dbReference>
<dbReference type="PANTHER" id="PTHR10192">
    <property type="entry name" value="MOLYBDOPTERIN BIOSYNTHESIS PROTEIN"/>
    <property type="match status" value="1"/>
</dbReference>
<evidence type="ECO:0000256" key="1">
    <source>
        <dbReference type="ARBA" id="ARBA00002901"/>
    </source>
</evidence>
<feature type="transmembrane region" description="Helical" evidence="7">
    <location>
        <begin position="300"/>
        <end position="318"/>
    </location>
</feature>
<keyword evidence="6" id="KW-0500">Molybdenum</keyword>
<dbReference type="SMART" id="SM00852">
    <property type="entry name" value="MoCF_biosynth"/>
    <property type="match status" value="1"/>
</dbReference>
<keyword evidence="7" id="KW-1133">Transmembrane helix</keyword>
<keyword evidence="6" id="KW-0479">Metal-binding</keyword>
<dbReference type="NCBIfam" id="NF045515">
    <property type="entry name" value="Glp_gephyrin"/>
    <property type="match status" value="1"/>
</dbReference>
<evidence type="ECO:0000256" key="4">
    <source>
        <dbReference type="ARBA" id="ARBA00023150"/>
    </source>
</evidence>
<dbReference type="RefSeq" id="WP_307271818.1">
    <property type="nucleotide sequence ID" value="NZ_JAUSVX010000003.1"/>
</dbReference>
<name>A0ABU0J4V1_9HYPH</name>
<comment type="function">
    <text evidence="1 6">Catalyzes the insertion of molybdate into adenylated molybdopterin with the concomitant release of AMP.</text>
</comment>
<dbReference type="InterPro" id="IPR036425">
    <property type="entry name" value="MoaB/Mog-like_dom_sf"/>
</dbReference>
<keyword evidence="6" id="KW-0460">Magnesium</keyword>
<dbReference type="GO" id="GO:0061599">
    <property type="term" value="F:molybdopterin molybdotransferase activity"/>
    <property type="evidence" value="ECO:0007669"/>
    <property type="project" value="UniProtKB-EC"/>
</dbReference>
<dbReference type="EC" id="2.10.1.1" evidence="6"/>
<dbReference type="SUPFAM" id="SSF53218">
    <property type="entry name" value="Molybdenum cofactor biosynthesis proteins"/>
    <property type="match status" value="1"/>
</dbReference>
<dbReference type="Proteomes" id="UP001242480">
    <property type="component" value="Unassembled WGS sequence"/>
</dbReference>
<keyword evidence="7" id="KW-0472">Membrane</keyword>
<comment type="caution">
    <text evidence="9">The sequence shown here is derived from an EMBL/GenBank/DDBJ whole genome shotgun (WGS) entry which is preliminary data.</text>
</comment>
<dbReference type="SUPFAM" id="SSF63867">
    <property type="entry name" value="MoeA C-terminal domain-like"/>
    <property type="match status" value="1"/>
</dbReference>
<dbReference type="PANTHER" id="PTHR10192:SF5">
    <property type="entry name" value="GEPHYRIN"/>
    <property type="match status" value="1"/>
</dbReference>
<dbReference type="InterPro" id="IPR001453">
    <property type="entry name" value="MoaB/Mog_dom"/>
</dbReference>
<evidence type="ECO:0000256" key="6">
    <source>
        <dbReference type="RuleBase" id="RU365090"/>
    </source>
</evidence>
<comment type="pathway">
    <text evidence="2 6">Cofactor biosynthesis; molybdopterin biosynthesis.</text>
</comment>
<keyword evidence="4 6" id="KW-0501">Molybdenum cofactor biosynthesis</keyword>
<feature type="domain" description="MoaB/Mog" evidence="8">
    <location>
        <begin position="177"/>
        <end position="316"/>
    </location>
</feature>
<dbReference type="EMBL" id="JAUSVX010000003">
    <property type="protein sequence ID" value="MDQ0469297.1"/>
    <property type="molecule type" value="Genomic_DNA"/>
</dbReference>
<dbReference type="Gene3D" id="3.90.105.10">
    <property type="entry name" value="Molybdopterin biosynthesis moea protein, domain 2"/>
    <property type="match status" value="1"/>
</dbReference>
<sequence length="407" mass="42291">MTDLLPVADALAQVLAGVEALPVERVPLLEARGRVLAETLVARRTQPGFDASAMDGYALRAAEAAEGAALTVIGESAAGHAFSGRFATGEAVRIFTGAPVPDGADAVLIQENARREGDVIRVTVAPRPGQNIRRRGLDFRDGDPALAAGKRLGPRDLALAAATNHPALPVHRRPRVAILATGDEIVLPGAPAGPHQIVASNTFALAAMAQAEGADVIDLGIAGDTMAALEAAIRRARDAEADVLVTIGGASVGDRDLVQAALTREGMSLGFWKIAMRPGKPMMHGGLGRMRILGLPGNPVSAIVCGVLFLVPLIRALSGRGDRTLARRPARFAVDWPANDFREDYLRATFALDAAAELPMVTPFAVQDSSMVSVLAGADCLAIRPPHAPAAQAGDPCEIIDLNAAGY</sequence>
<dbReference type="SUPFAM" id="SSF63882">
    <property type="entry name" value="MoeA N-terminal region -like"/>
    <property type="match status" value="1"/>
</dbReference>